<dbReference type="Pfam" id="PF04043">
    <property type="entry name" value="PMEI"/>
    <property type="match status" value="1"/>
</dbReference>
<dbReference type="EMBL" id="JBJUIK010000011">
    <property type="protein sequence ID" value="KAL3514274.1"/>
    <property type="molecule type" value="Genomic_DNA"/>
</dbReference>
<accession>A0ABD2Z469</accession>
<dbReference type="CDD" id="cd14859">
    <property type="entry name" value="PMEI_like"/>
    <property type="match status" value="1"/>
</dbReference>
<reference evidence="2 3" key="1">
    <citation type="submission" date="2024-11" db="EMBL/GenBank/DDBJ databases">
        <title>A near-complete genome assembly of Cinchona calisaya.</title>
        <authorList>
            <person name="Lian D.C."/>
            <person name="Zhao X.W."/>
            <person name="Wei L."/>
        </authorList>
    </citation>
    <scope>NUCLEOTIDE SEQUENCE [LARGE SCALE GENOMIC DNA]</scope>
    <source>
        <tissue evidence="2">Nenye</tissue>
    </source>
</reference>
<evidence type="ECO:0000313" key="3">
    <source>
        <dbReference type="Proteomes" id="UP001630127"/>
    </source>
</evidence>
<feature type="domain" description="Pectinesterase inhibitor" evidence="1">
    <location>
        <begin position="6"/>
        <end position="42"/>
    </location>
</feature>
<evidence type="ECO:0000259" key="1">
    <source>
        <dbReference type="Pfam" id="PF04043"/>
    </source>
</evidence>
<name>A0ABD2Z469_9GENT</name>
<protein>
    <recommendedName>
        <fullName evidence="1">Pectinesterase inhibitor domain-containing protein</fullName>
    </recommendedName>
</protein>
<dbReference type="NCBIfam" id="TIGR01614">
    <property type="entry name" value="PME_inhib"/>
    <property type="match status" value="1"/>
</dbReference>
<dbReference type="AlphaFoldDB" id="A0ABD2Z469"/>
<keyword evidence="3" id="KW-1185">Reference proteome</keyword>
<dbReference type="Proteomes" id="UP001630127">
    <property type="component" value="Unassembled WGS sequence"/>
</dbReference>
<evidence type="ECO:0000313" key="2">
    <source>
        <dbReference type="EMBL" id="KAL3514274.1"/>
    </source>
</evidence>
<gene>
    <name evidence="2" type="ORF">ACH5RR_026991</name>
</gene>
<dbReference type="InterPro" id="IPR035513">
    <property type="entry name" value="Invertase/methylesterase_inhib"/>
</dbReference>
<dbReference type="Gene3D" id="1.20.140.40">
    <property type="entry name" value="Invertase/pectin methylesterase inhibitor family protein"/>
    <property type="match status" value="1"/>
</dbReference>
<dbReference type="SUPFAM" id="SSF101148">
    <property type="entry name" value="Plant invertase/pectin methylesterase inhibitor"/>
    <property type="match status" value="1"/>
</dbReference>
<sequence length="115" mass="12877">MTCMDQEVCKKTEYPDLCISSLRSDPRSVTADSKGLARILLDQHCFVQHCHQPVQNSSPHGMMQPGLRRSFSQNHTCAHWKPGSHGVRNVASFYVFKSQPLATVGSETWTSRACL</sequence>
<proteinExistence type="predicted"/>
<organism evidence="2 3">
    <name type="scientific">Cinchona calisaya</name>
    <dbReference type="NCBI Taxonomy" id="153742"/>
    <lineage>
        <taxon>Eukaryota</taxon>
        <taxon>Viridiplantae</taxon>
        <taxon>Streptophyta</taxon>
        <taxon>Embryophyta</taxon>
        <taxon>Tracheophyta</taxon>
        <taxon>Spermatophyta</taxon>
        <taxon>Magnoliopsida</taxon>
        <taxon>eudicotyledons</taxon>
        <taxon>Gunneridae</taxon>
        <taxon>Pentapetalae</taxon>
        <taxon>asterids</taxon>
        <taxon>lamiids</taxon>
        <taxon>Gentianales</taxon>
        <taxon>Rubiaceae</taxon>
        <taxon>Cinchonoideae</taxon>
        <taxon>Cinchoneae</taxon>
        <taxon>Cinchona</taxon>
    </lineage>
</organism>
<dbReference type="InterPro" id="IPR006501">
    <property type="entry name" value="Pectinesterase_inhib_dom"/>
</dbReference>
<comment type="caution">
    <text evidence="2">The sequence shown here is derived from an EMBL/GenBank/DDBJ whole genome shotgun (WGS) entry which is preliminary data.</text>
</comment>